<organism evidence="9 11">
    <name type="scientific">Bursaphelenchus xylophilus</name>
    <name type="common">Pinewood nematode worm</name>
    <name type="synonym">Aphelenchoides xylophilus</name>
    <dbReference type="NCBI Taxonomy" id="6326"/>
    <lineage>
        <taxon>Eukaryota</taxon>
        <taxon>Metazoa</taxon>
        <taxon>Ecdysozoa</taxon>
        <taxon>Nematoda</taxon>
        <taxon>Chromadorea</taxon>
        <taxon>Rhabditida</taxon>
        <taxon>Tylenchina</taxon>
        <taxon>Tylenchomorpha</taxon>
        <taxon>Aphelenchoidea</taxon>
        <taxon>Aphelenchoididae</taxon>
        <taxon>Bursaphelenchus</taxon>
    </lineage>
</organism>
<dbReference type="InterPro" id="IPR020454">
    <property type="entry name" value="DAG/PE-bd"/>
</dbReference>
<dbReference type="PROSITE" id="PS50081">
    <property type="entry name" value="ZF_DAG_PE_2"/>
    <property type="match status" value="1"/>
</dbReference>
<dbReference type="EMBL" id="CAJFCV020000003">
    <property type="protein sequence ID" value="CAG9108101.1"/>
    <property type="molecule type" value="Genomic_DNA"/>
</dbReference>
<dbReference type="PRINTS" id="PR00008">
    <property type="entry name" value="DAGPEDOMAIN"/>
</dbReference>
<dbReference type="Pfam" id="PF00130">
    <property type="entry name" value="C1_1"/>
    <property type="match status" value="1"/>
</dbReference>
<feature type="domain" description="SH2" evidence="5">
    <location>
        <begin position="45"/>
        <end position="114"/>
    </location>
</feature>
<dbReference type="Pfam" id="PF00620">
    <property type="entry name" value="RhoGAP"/>
    <property type="match status" value="1"/>
</dbReference>
<dbReference type="Gene3D" id="3.30.505.10">
    <property type="entry name" value="SH2 domain"/>
    <property type="match status" value="1"/>
</dbReference>
<dbReference type="SUPFAM" id="SSF48350">
    <property type="entry name" value="GTPase activation domain, GAP"/>
    <property type="match status" value="1"/>
</dbReference>
<proteinExistence type="predicted"/>
<evidence type="ECO:0000259" key="5">
    <source>
        <dbReference type="PROSITE" id="PS50001"/>
    </source>
</evidence>
<feature type="domain" description="Phorbol-ester/DAG-type" evidence="6">
    <location>
        <begin position="167"/>
        <end position="217"/>
    </location>
</feature>
<evidence type="ECO:0000313" key="9">
    <source>
        <dbReference type="Proteomes" id="UP000095284"/>
    </source>
</evidence>
<evidence type="ECO:0000256" key="1">
    <source>
        <dbReference type="ARBA" id="ARBA00022468"/>
    </source>
</evidence>
<evidence type="ECO:0000313" key="11">
    <source>
        <dbReference type="WBParaSite" id="BXY_1642500.1"/>
    </source>
</evidence>
<dbReference type="InterPro" id="IPR051854">
    <property type="entry name" value="Rho-type_GAP"/>
</dbReference>
<dbReference type="InterPro" id="IPR036860">
    <property type="entry name" value="SH2_dom_sf"/>
</dbReference>
<dbReference type="Proteomes" id="UP000659654">
    <property type="component" value="Unassembled WGS sequence"/>
</dbReference>
<dbReference type="Pfam" id="PF00017">
    <property type="entry name" value="SH2"/>
    <property type="match status" value="1"/>
</dbReference>
<dbReference type="PROSITE" id="PS50238">
    <property type="entry name" value="RHOGAP"/>
    <property type="match status" value="1"/>
</dbReference>
<dbReference type="FunFam" id="3.30.60.20:FF:000025">
    <property type="entry name" value="Chimaerin"/>
    <property type="match status" value="1"/>
</dbReference>
<dbReference type="Proteomes" id="UP000095284">
    <property type="component" value="Unplaced"/>
</dbReference>
<dbReference type="GO" id="GO:0046872">
    <property type="term" value="F:metal ion binding"/>
    <property type="evidence" value="ECO:0007669"/>
    <property type="project" value="UniProtKB-KW"/>
</dbReference>
<dbReference type="Gene3D" id="1.10.555.10">
    <property type="entry name" value="Rho GTPase activation protein"/>
    <property type="match status" value="1"/>
</dbReference>
<dbReference type="SUPFAM" id="SSF57889">
    <property type="entry name" value="Cysteine-rich domain"/>
    <property type="match status" value="1"/>
</dbReference>
<dbReference type="PANTHER" id="PTHR46075:SF2">
    <property type="entry name" value="RHO GTPASE ACTIVATING PROTEIN AT 5A, ISOFORM A"/>
    <property type="match status" value="1"/>
</dbReference>
<reference evidence="8" key="2">
    <citation type="submission" date="2020-09" db="EMBL/GenBank/DDBJ databases">
        <authorList>
            <person name="Kikuchi T."/>
        </authorList>
    </citation>
    <scope>NUCLEOTIDE SEQUENCE</scope>
    <source>
        <strain evidence="8">Ka4C1</strain>
    </source>
</reference>
<dbReference type="SMART" id="SM00324">
    <property type="entry name" value="RhoGAP"/>
    <property type="match status" value="1"/>
</dbReference>
<evidence type="ECO:0000256" key="3">
    <source>
        <dbReference type="ARBA" id="ARBA00022833"/>
    </source>
</evidence>
<dbReference type="OrthoDB" id="3196451at2759"/>
<dbReference type="SMART" id="SM00109">
    <property type="entry name" value="C1"/>
    <property type="match status" value="1"/>
</dbReference>
<name>A0A1I7STQ5_BURXY</name>
<dbReference type="GO" id="GO:0007165">
    <property type="term" value="P:signal transduction"/>
    <property type="evidence" value="ECO:0007669"/>
    <property type="project" value="InterPro"/>
</dbReference>
<accession>A0A1I7STQ5</accession>
<dbReference type="PROSITE" id="PS50001">
    <property type="entry name" value="SH2"/>
    <property type="match status" value="1"/>
</dbReference>
<evidence type="ECO:0000313" key="8">
    <source>
        <dbReference type="EMBL" id="CAD5221270.1"/>
    </source>
</evidence>
<sequence length="416" mass="47611">MEEDENMNDTYWKHNLYLLQEKAPKPKVVPCSRRIINRPAHYGIEYHGLIERTEAEEKLRENGEGAFLVRASKRSPDANTLCMLFDGNVMNYKLYYDGCHFVAEKRFDELSLLVADGLISMYIDKYASEYIRKMADEAVYEQSPYSQYTKFNENQSRSVASPVPRQPHDFISFTFKMPHYCDYCRNFLWGLVQQGVRCNNCGFAAHRKCSDRALDDCRPDCKYVKRMFAVDLTTLCMAHGVSVPPVITQCINEVEKRGLNVEGIYRVSGSHDQMEKLRRQFDLGTAVDLNAIDDIHTVAGLLKLYLRLLPQQLVPFTVFSSLLNAFNSTRSTRERTLRCRQALEALTSVNLRTLSEILGHLRVVASYAESNKMSEENLATIFSPTIFCTGTVPSLPQQQHVLLHFLIVTPKVTDAN</sequence>
<dbReference type="Proteomes" id="UP000582659">
    <property type="component" value="Unassembled WGS sequence"/>
</dbReference>
<dbReference type="SUPFAM" id="SSF55550">
    <property type="entry name" value="SH2 domain"/>
    <property type="match status" value="1"/>
</dbReference>
<evidence type="ECO:0000259" key="7">
    <source>
        <dbReference type="PROSITE" id="PS50238"/>
    </source>
</evidence>
<evidence type="ECO:0000256" key="2">
    <source>
        <dbReference type="ARBA" id="ARBA00022723"/>
    </source>
</evidence>
<gene>
    <name evidence="8" type="ORF">BXYJ_LOCUS6594</name>
</gene>
<keyword evidence="2" id="KW-0479">Metal-binding</keyword>
<dbReference type="InterPro" id="IPR002219">
    <property type="entry name" value="PKC_DAG/PE"/>
</dbReference>
<feature type="domain" description="Rho-GAP" evidence="7">
    <location>
        <begin position="230"/>
        <end position="416"/>
    </location>
</feature>
<dbReference type="AlphaFoldDB" id="A0A1I7STQ5"/>
<dbReference type="InterPro" id="IPR000198">
    <property type="entry name" value="RhoGAP_dom"/>
</dbReference>
<dbReference type="Gene3D" id="3.30.60.20">
    <property type="match status" value="1"/>
</dbReference>
<evidence type="ECO:0000256" key="4">
    <source>
        <dbReference type="PROSITE-ProRule" id="PRU00191"/>
    </source>
</evidence>
<dbReference type="EMBL" id="CAJFDI010000003">
    <property type="protein sequence ID" value="CAD5221270.1"/>
    <property type="molecule type" value="Genomic_DNA"/>
</dbReference>
<dbReference type="PANTHER" id="PTHR46075">
    <property type="entry name" value="CHIMERIN FAMILY MEMBER"/>
    <property type="match status" value="1"/>
</dbReference>
<dbReference type="CDD" id="cd00159">
    <property type="entry name" value="RhoGAP"/>
    <property type="match status" value="1"/>
</dbReference>
<dbReference type="eggNOG" id="KOG1453">
    <property type="taxonomic scope" value="Eukaryota"/>
</dbReference>
<dbReference type="GO" id="GO:0005096">
    <property type="term" value="F:GTPase activator activity"/>
    <property type="evidence" value="ECO:0007669"/>
    <property type="project" value="UniProtKB-KW"/>
</dbReference>
<dbReference type="FunFam" id="3.30.505.10:FF:000019">
    <property type="entry name" value="Chimaerin"/>
    <property type="match status" value="1"/>
</dbReference>
<dbReference type="InterPro" id="IPR000980">
    <property type="entry name" value="SH2"/>
</dbReference>
<dbReference type="CDD" id="cd20806">
    <property type="entry name" value="C1_CHN"/>
    <property type="match status" value="1"/>
</dbReference>
<dbReference type="InterPro" id="IPR046349">
    <property type="entry name" value="C1-like_sf"/>
</dbReference>
<keyword evidence="4" id="KW-0727">SH2 domain</keyword>
<dbReference type="PROSITE" id="PS00479">
    <property type="entry name" value="ZF_DAG_PE_1"/>
    <property type="match status" value="1"/>
</dbReference>
<keyword evidence="10" id="KW-1185">Reference proteome</keyword>
<dbReference type="SMART" id="SM00252">
    <property type="entry name" value="SH2"/>
    <property type="match status" value="1"/>
</dbReference>
<keyword evidence="1" id="KW-0343">GTPase activation</keyword>
<dbReference type="WBParaSite" id="BXY_1642500.1">
    <property type="protein sequence ID" value="BXY_1642500.1"/>
    <property type="gene ID" value="BXY_1642500"/>
</dbReference>
<evidence type="ECO:0000313" key="10">
    <source>
        <dbReference type="Proteomes" id="UP000659654"/>
    </source>
</evidence>
<protein>
    <submittedName>
        <fullName evidence="8">(pine wood nematode) hypothetical protein</fullName>
    </submittedName>
</protein>
<evidence type="ECO:0000259" key="6">
    <source>
        <dbReference type="PROSITE" id="PS50081"/>
    </source>
</evidence>
<keyword evidence="3" id="KW-0862">Zinc</keyword>
<dbReference type="InterPro" id="IPR008936">
    <property type="entry name" value="Rho_GTPase_activation_prot"/>
</dbReference>
<dbReference type="SMR" id="A0A1I7STQ5"/>
<reference evidence="11" key="1">
    <citation type="submission" date="2016-11" db="UniProtKB">
        <authorList>
            <consortium name="WormBaseParasite"/>
        </authorList>
    </citation>
    <scope>IDENTIFICATION</scope>
</reference>